<dbReference type="GeneID" id="25917809"/>
<name>A0A0L0F0D5_9EUKA</name>
<gene>
    <name evidence="1" type="ORF">SARC_17305</name>
</gene>
<proteinExistence type="predicted"/>
<evidence type="ECO:0000313" key="2">
    <source>
        <dbReference type="Proteomes" id="UP000054560"/>
    </source>
</evidence>
<dbReference type="Proteomes" id="UP000054560">
    <property type="component" value="Unassembled WGS sequence"/>
</dbReference>
<reference evidence="1 2" key="1">
    <citation type="submission" date="2011-02" db="EMBL/GenBank/DDBJ databases">
        <title>The Genome Sequence of Sphaeroforma arctica JP610.</title>
        <authorList>
            <consortium name="The Broad Institute Genome Sequencing Platform"/>
            <person name="Russ C."/>
            <person name="Cuomo C."/>
            <person name="Young S.K."/>
            <person name="Zeng Q."/>
            <person name="Gargeya S."/>
            <person name="Alvarado L."/>
            <person name="Berlin A."/>
            <person name="Chapman S.B."/>
            <person name="Chen Z."/>
            <person name="Freedman E."/>
            <person name="Gellesch M."/>
            <person name="Goldberg J."/>
            <person name="Griggs A."/>
            <person name="Gujja S."/>
            <person name="Heilman E."/>
            <person name="Heiman D."/>
            <person name="Howarth C."/>
            <person name="Mehta T."/>
            <person name="Neiman D."/>
            <person name="Pearson M."/>
            <person name="Roberts A."/>
            <person name="Saif S."/>
            <person name="Shea T."/>
            <person name="Shenoy N."/>
            <person name="Sisk P."/>
            <person name="Stolte C."/>
            <person name="Sykes S."/>
            <person name="White J."/>
            <person name="Yandava C."/>
            <person name="Burger G."/>
            <person name="Gray M.W."/>
            <person name="Holland P.W.H."/>
            <person name="King N."/>
            <person name="Lang F.B.F."/>
            <person name="Roger A.J."/>
            <person name="Ruiz-Trillo I."/>
            <person name="Haas B."/>
            <person name="Nusbaum C."/>
            <person name="Birren B."/>
        </authorList>
    </citation>
    <scope>NUCLEOTIDE SEQUENCE [LARGE SCALE GENOMIC DNA]</scope>
    <source>
        <strain evidence="1 2">JP610</strain>
    </source>
</reference>
<sequence length="133" mass="15185">MGAIGENIGKRSSELMKFYSVVREIHIDPALTKHRADLKDENLCTIASRMYYVGKHIHVFKPFLTNAIIASAQSAYQHGEPPKFEEIQYNYSLDNPPKCLDPKVVSMRDYQLVGLNYMLRMHSDYGSCLLGDE</sequence>
<accession>A0A0L0F0D5</accession>
<dbReference type="RefSeq" id="XP_014144074.1">
    <property type="nucleotide sequence ID" value="XM_014288599.1"/>
</dbReference>
<dbReference type="AlphaFoldDB" id="A0A0L0F0D5"/>
<feature type="non-terminal residue" evidence="1">
    <location>
        <position position="133"/>
    </location>
</feature>
<protein>
    <submittedName>
        <fullName evidence="1">Uncharacterized protein</fullName>
    </submittedName>
</protein>
<keyword evidence="2" id="KW-1185">Reference proteome</keyword>
<evidence type="ECO:0000313" key="1">
    <source>
        <dbReference type="EMBL" id="KNC70172.1"/>
    </source>
</evidence>
<dbReference type="EMBL" id="KQ251922">
    <property type="protein sequence ID" value="KNC70172.1"/>
    <property type="molecule type" value="Genomic_DNA"/>
</dbReference>
<organism evidence="1 2">
    <name type="scientific">Sphaeroforma arctica JP610</name>
    <dbReference type="NCBI Taxonomy" id="667725"/>
    <lineage>
        <taxon>Eukaryota</taxon>
        <taxon>Ichthyosporea</taxon>
        <taxon>Ichthyophonida</taxon>
        <taxon>Sphaeroforma</taxon>
    </lineage>
</organism>